<gene>
    <name evidence="2" type="ORF">ATJ93_2858</name>
</gene>
<comment type="caution">
    <text evidence="2">The sequence shown here is derived from an EMBL/GenBank/DDBJ whole genome shotgun (WGS) entry which is preliminary data.</text>
</comment>
<evidence type="ECO:0000313" key="3">
    <source>
        <dbReference type="Proteomes" id="UP000283805"/>
    </source>
</evidence>
<dbReference type="AlphaFoldDB" id="A0A3R7E0F0"/>
<accession>A0A3R7E0F0</accession>
<sequence length="46" mass="5054">MSVIPVTDDSTDDEAESEGEDEDEQGQYGGTEDKEPTTTIDEDDEE</sequence>
<reference evidence="2 3" key="1">
    <citation type="submission" date="2018-09" db="EMBL/GenBank/DDBJ databases">
        <title>Genomic Encyclopedia of Archaeal and Bacterial Type Strains, Phase II (KMG-II): from individual species to whole genera.</title>
        <authorList>
            <person name="Goeker M."/>
        </authorList>
    </citation>
    <scope>NUCLEOTIDE SEQUENCE [LARGE SCALE GENOMIC DNA]</scope>
    <source>
        <strain evidence="2 3">DSM 13151</strain>
    </source>
</reference>
<evidence type="ECO:0000313" key="2">
    <source>
        <dbReference type="EMBL" id="RKD95995.1"/>
    </source>
</evidence>
<feature type="compositionally biased region" description="Acidic residues" evidence="1">
    <location>
        <begin position="9"/>
        <end position="25"/>
    </location>
</feature>
<name>A0A3R7E0F0_9EURY</name>
<dbReference type="Proteomes" id="UP000283805">
    <property type="component" value="Unassembled WGS sequence"/>
</dbReference>
<protein>
    <submittedName>
        <fullName evidence="2">Uncharacterized protein</fullName>
    </submittedName>
</protein>
<organism evidence="2 3">
    <name type="scientific">Halopiger aswanensis</name>
    <dbReference type="NCBI Taxonomy" id="148449"/>
    <lineage>
        <taxon>Archaea</taxon>
        <taxon>Methanobacteriati</taxon>
        <taxon>Methanobacteriota</taxon>
        <taxon>Stenosarchaea group</taxon>
        <taxon>Halobacteria</taxon>
        <taxon>Halobacteriales</taxon>
        <taxon>Natrialbaceae</taxon>
        <taxon>Halopiger</taxon>
    </lineage>
</organism>
<evidence type="ECO:0000256" key="1">
    <source>
        <dbReference type="SAM" id="MobiDB-lite"/>
    </source>
</evidence>
<keyword evidence="3" id="KW-1185">Reference proteome</keyword>
<feature type="region of interest" description="Disordered" evidence="1">
    <location>
        <begin position="1"/>
        <end position="46"/>
    </location>
</feature>
<proteinExistence type="predicted"/>
<dbReference type="EMBL" id="RAPO01000002">
    <property type="protein sequence ID" value="RKD95995.1"/>
    <property type="molecule type" value="Genomic_DNA"/>
</dbReference>